<evidence type="ECO:0000313" key="1">
    <source>
        <dbReference type="EMBL" id="EAZ93588.1"/>
    </source>
</evidence>
<gene>
    <name evidence="1" type="ORF">CY0110_17372</name>
</gene>
<protein>
    <submittedName>
        <fullName evidence="1">Uncharacterized protein</fullName>
    </submittedName>
</protein>
<sequence length="65" mass="7330">MTLCCSLLSSKQFEIPWPTFRLSSACLISNNPASKLRSSPENFTSNVFFVLKLKGSFSEDSFINY</sequence>
<dbReference type="Proteomes" id="UP000003781">
    <property type="component" value="Unassembled WGS sequence"/>
</dbReference>
<reference evidence="1 2" key="1">
    <citation type="submission" date="2007-03" db="EMBL/GenBank/DDBJ databases">
        <authorList>
            <person name="Stal L."/>
            <person name="Ferriera S."/>
            <person name="Johnson J."/>
            <person name="Kravitz S."/>
            <person name="Beeson K."/>
            <person name="Sutton G."/>
            <person name="Rogers Y.-H."/>
            <person name="Friedman R."/>
            <person name="Frazier M."/>
            <person name="Venter J.C."/>
        </authorList>
    </citation>
    <scope>NUCLEOTIDE SEQUENCE [LARGE SCALE GENOMIC DNA]</scope>
    <source>
        <strain evidence="1 2">CCY0110</strain>
    </source>
</reference>
<dbReference type="AlphaFoldDB" id="A3IIF6"/>
<comment type="caution">
    <text evidence="1">The sequence shown here is derived from an EMBL/GenBank/DDBJ whole genome shotgun (WGS) entry which is preliminary data.</text>
</comment>
<organism evidence="1 2">
    <name type="scientific">Crocosphaera chwakensis CCY0110</name>
    <dbReference type="NCBI Taxonomy" id="391612"/>
    <lineage>
        <taxon>Bacteria</taxon>
        <taxon>Bacillati</taxon>
        <taxon>Cyanobacteriota</taxon>
        <taxon>Cyanophyceae</taxon>
        <taxon>Oscillatoriophycideae</taxon>
        <taxon>Chroococcales</taxon>
        <taxon>Aphanothecaceae</taxon>
        <taxon>Crocosphaera</taxon>
        <taxon>Crocosphaera chwakensis</taxon>
    </lineage>
</organism>
<name>A3IIF6_9CHRO</name>
<dbReference type="EMBL" id="AAXW01000002">
    <property type="protein sequence ID" value="EAZ93588.1"/>
    <property type="molecule type" value="Genomic_DNA"/>
</dbReference>
<evidence type="ECO:0000313" key="2">
    <source>
        <dbReference type="Proteomes" id="UP000003781"/>
    </source>
</evidence>
<accession>A3IIF6</accession>
<proteinExistence type="predicted"/>
<keyword evidence="2" id="KW-1185">Reference proteome</keyword>